<comment type="caution">
    <text evidence="6">The sequence shown here is derived from an EMBL/GenBank/DDBJ whole genome shotgun (WGS) entry which is preliminary data.</text>
</comment>
<protein>
    <submittedName>
        <fullName evidence="6">TetR family transcriptional regulator</fullName>
    </submittedName>
</protein>
<organism evidence="6 7">
    <name type="scientific">Corynebacterium accolens</name>
    <dbReference type="NCBI Taxonomy" id="38284"/>
    <lineage>
        <taxon>Bacteria</taxon>
        <taxon>Bacillati</taxon>
        <taxon>Actinomycetota</taxon>
        <taxon>Actinomycetes</taxon>
        <taxon>Mycobacteriales</taxon>
        <taxon>Corynebacteriaceae</taxon>
        <taxon>Corynebacterium</taxon>
    </lineage>
</organism>
<gene>
    <name evidence="6" type="ORF">COM45_04555</name>
</gene>
<evidence type="ECO:0000256" key="3">
    <source>
        <dbReference type="ARBA" id="ARBA00023163"/>
    </source>
</evidence>
<feature type="DNA-binding region" description="H-T-H motif" evidence="4">
    <location>
        <begin position="33"/>
        <end position="52"/>
    </location>
</feature>
<evidence type="ECO:0000256" key="4">
    <source>
        <dbReference type="PROSITE-ProRule" id="PRU00335"/>
    </source>
</evidence>
<evidence type="ECO:0000313" key="6">
    <source>
        <dbReference type="EMBL" id="PCC83073.1"/>
    </source>
</evidence>
<dbReference type="Pfam" id="PF00440">
    <property type="entry name" value="TetR_N"/>
    <property type="match status" value="1"/>
</dbReference>
<dbReference type="Proteomes" id="UP000218690">
    <property type="component" value="Unassembled WGS sequence"/>
</dbReference>
<keyword evidence="2 4" id="KW-0238">DNA-binding</keyword>
<dbReference type="InterPro" id="IPR050109">
    <property type="entry name" value="HTH-type_TetR-like_transc_reg"/>
</dbReference>
<name>A0A2A4AJH3_9CORY</name>
<keyword evidence="3" id="KW-0804">Transcription</keyword>
<dbReference type="GO" id="GO:0003700">
    <property type="term" value="F:DNA-binding transcription factor activity"/>
    <property type="evidence" value="ECO:0007669"/>
    <property type="project" value="TreeGrafter"/>
</dbReference>
<dbReference type="PANTHER" id="PTHR30055:SF234">
    <property type="entry name" value="HTH-TYPE TRANSCRIPTIONAL REGULATOR BETI"/>
    <property type="match status" value="1"/>
</dbReference>
<dbReference type="InterPro" id="IPR001647">
    <property type="entry name" value="HTH_TetR"/>
</dbReference>
<dbReference type="SUPFAM" id="SSF46689">
    <property type="entry name" value="Homeodomain-like"/>
    <property type="match status" value="1"/>
</dbReference>
<accession>A0A2A4AJH3</accession>
<feature type="domain" description="HTH tetR-type" evidence="5">
    <location>
        <begin position="10"/>
        <end position="70"/>
    </location>
</feature>
<evidence type="ECO:0000259" key="5">
    <source>
        <dbReference type="PROSITE" id="PS50977"/>
    </source>
</evidence>
<evidence type="ECO:0000313" key="7">
    <source>
        <dbReference type="Proteomes" id="UP000218690"/>
    </source>
</evidence>
<dbReference type="PROSITE" id="PS50977">
    <property type="entry name" value="HTH_TETR_2"/>
    <property type="match status" value="1"/>
</dbReference>
<proteinExistence type="predicted"/>
<dbReference type="AlphaFoldDB" id="A0A2A4AJH3"/>
<sequence length="199" mass="21963">MASLREAKKRATRHAIADSAARLVLAEGAEKLTVARIAEVAGVSPRTFHNYFTSASDALLFFTASVLESFSENLDELYPESDINEFFEHLVLDVLESEDENLHSIATLVAIGESLEGLSHTAEERQRYESCAEDILKSFSTRMADFSEREMRVILTAHGAAARLALMEINAAEKEGRALSIEEKKQIVSECLAALKKIS</sequence>
<dbReference type="EMBL" id="NWBP01000016">
    <property type="protein sequence ID" value="PCC83073.1"/>
    <property type="molecule type" value="Genomic_DNA"/>
</dbReference>
<dbReference type="PANTHER" id="PTHR30055">
    <property type="entry name" value="HTH-TYPE TRANSCRIPTIONAL REGULATOR RUTR"/>
    <property type="match status" value="1"/>
</dbReference>
<dbReference type="InterPro" id="IPR009057">
    <property type="entry name" value="Homeodomain-like_sf"/>
</dbReference>
<evidence type="ECO:0000256" key="2">
    <source>
        <dbReference type="ARBA" id="ARBA00023125"/>
    </source>
</evidence>
<keyword evidence="1" id="KW-0805">Transcription regulation</keyword>
<reference evidence="6 7" key="1">
    <citation type="submission" date="2017-09" db="EMBL/GenBank/DDBJ databases">
        <title>Draft Genome Sequence of Corynebacterium accolens AH4003.</title>
        <authorList>
            <person name="Chen Y."/>
            <person name="Oosthuysen W.F."/>
            <person name="Kelley S."/>
            <person name="Horswill A."/>
        </authorList>
    </citation>
    <scope>NUCLEOTIDE SEQUENCE [LARGE SCALE GENOMIC DNA]</scope>
    <source>
        <strain evidence="6 7">AH4003</strain>
    </source>
</reference>
<evidence type="ECO:0000256" key="1">
    <source>
        <dbReference type="ARBA" id="ARBA00023015"/>
    </source>
</evidence>
<dbReference type="GO" id="GO:0000976">
    <property type="term" value="F:transcription cis-regulatory region binding"/>
    <property type="evidence" value="ECO:0007669"/>
    <property type="project" value="TreeGrafter"/>
</dbReference>
<dbReference type="Gene3D" id="1.10.357.10">
    <property type="entry name" value="Tetracycline Repressor, domain 2"/>
    <property type="match status" value="1"/>
</dbReference>